<accession>A0A364Y6T2</accession>
<feature type="transmembrane region" description="Helical" evidence="7">
    <location>
        <begin position="75"/>
        <end position="95"/>
    </location>
</feature>
<dbReference type="EMBL" id="QMFY01000001">
    <property type="protein sequence ID" value="RAW02613.1"/>
    <property type="molecule type" value="Genomic_DNA"/>
</dbReference>
<feature type="transmembrane region" description="Helical" evidence="7">
    <location>
        <begin position="50"/>
        <end position="69"/>
    </location>
</feature>
<evidence type="ECO:0000256" key="7">
    <source>
        <dbReference type="SAM" id="Phobius"/>
    </source>
</evidence>
<reference evidence="9 10" key="1">
    <citation type="submission" date="2018-06" db="EMBL/GenBank/DDBJ databases">
        <title>Chryseolinea flavus sp. nov., a member of the phylum Bacteroidetes isolated from soil.</title>
        <authorList>
            <person name="Li Y."/>
            <person name="Wang J."/>
        </authorList>
    </citation>
    <scope>NUCLEOTIDE SEQUENCE [LARGE SCALE GENOMIC DNA]</scope>
    <source>
        <strain evidence="9 10">SDU1-6</strain>
    </source>
</reference>
<organism evidence="9 10">
    <name type="scientific">Pseudochryseolinea flava</name>
    <dbReference type="NCBI Taxonomy" id="2059302"/>
    <lineage>
        <taxon>Bacteria</taxon>
        <taxon>Pseudomonadati</taxon>
        <taxon>Bacteroidota</taxon>
        <taxon>Cytophagia</taxon>
        <taxon>Cytophagales</taxon>
        <taxon>Fulvivirgaceae</taxon>
        <taxon>Pseudochryseolinea</taxon>
    </lineage>
</organism>
<evidence type="ECO:0000256" key="5">
    <source>
        <dbReference type="ARBA" id="ARBA00022989"/>
    </source>
</evidence>
<dbReference type="InterPro" id="IPR007353">
    <property type="entry name" value="DUF421"/>
</dbReference>
<keyword evidence="3" id="KW-1003">Cell membrane</keyword>
<keyword evidence="6 7" id="KW-0472">Membrane</keyword>
<evidence type="ECO:0000256" key="6">
    <source>
        <dbReference type="ARBA" id="ARBA00023136"/>
    </source>
</evidence>
<dbReference type="RefSeq" id="WP_112744830.1">
    <property type="nucleotide sequence ID" value="NZ_QMFY01000001.1"/>
</dbReference>
<dbReference type="Pfam" id="PF04239">
    <property type="entry name" value="DUF421"/>
    <property type="match status" value="1"/>
</dbReference>
<comment type="similarity">
    <text evidence="2">Belongs to the UPF0702 family.</text>
</comment>
<keyword evidence="4 7" id="KW-0812">Transmembrane</keyword>
<comment type="caution">
    <text evidence="9">The sequence shown here is derived from an EMBL/GenBank/DDBJ whole genome shotgun (WGS) entry which is preliminary data.</text>
</comment>
<sequence>MIPMFDWNRILFNDAPGSFLLEVAVRSTIMFLGLLLVLKIAGKRGIKQLSIFEMVIIISLGSAAGDPMFYDDVGIFHAFIVFVVVMLLYRLITWLTGKSPFVEKLFEGKTECLIDEGKFSMKKFRRESLAQDEFFAELRLRNVEHLGQVRKAYLETSGDISVFFYPDDAVKEGLSILPELFQKQVSYISASGTYCCCRCGEVKQLTTGAHSCFICQGTNWVVPIYTKRTT</sequence>
<keyword evidence="5 7" id="KW-1133">Transmembrane helix</keyword>
<evidence type="ECO:0000256" key="3">
    <source>
        <dbReference type="ARBA" id="ARBA00022475"/>
    </source>
</evidence>
<evidence type="ECO:0000256" key="4">
    <source>
        <dbReference type="ARBA" id="ARBA00022692"/>
    </source>
</evidence>
<feature type="transmembrane region" description="Helical" evidence="7">
    <location>
        <begin position="20"/>
        <end position="38"/>
    </location>
</feature>
<evidence type="ECO:0000313" key="9">
    <source>
        <dbReference type="EMBL" id="RAW02613.1"/>
    </source>
</evidence>
<evidence type="ECO:0000256" key="1">
    <source>
        <dbReference type="ARBA" id="ARBA00004651"/>
    </source>
</evidence>
<comment type="subcellular location">
    <subcellularLocation>
        <location evidence="1">Cell membrane</location>
        <topology evidence="1">Multi-pass membrane protein</topology>
    </subcellularLocation>
</comment>
<dbReference type="InterPro" id="IPR023090">
    <property type="entry name" value="UPF0702_alpha/beta_dom_sf"/>
</dbReference>
<dbReference type="PANTHER" id="PTHR34582:SF6">
    <property type="entry name" value="UPF0702 TRANSMEMBRANE PROTEIN YCAP"/>
    <property type="match status" value="1"/>
</dbReference>
<gene>
    <name evidence="9" type="ORF">DQQ10_00420</name>
</gene>
<dbReference type="Proteomes" id="UP000251889">
    <property type="component" value="Unassembled WGS sequence"/>
</dbReference>
<protein>
    <submittedName>
        <fullName evidence="9">DUF421 domain-containing protein</fullName>
    </submittedName>
</protein>
<dbReference type="AlphaFoldDB" id="A0A364Y6T2"/>
<feature type="domain" description="YetF C-terminal" evidence="8">
    <location>
        <begin position="98"/>
        <end position="167"/>
    </location>
</feature>
<evidence type="ECO:0000313" key="10">
    <source>
        <dbReference type="Proteomes" id="UP000251889"/>
    </source>
</evidence>
<keyword evidence="10" id="KW-1185">Reference proteome</keyword>
<proteinExistence type="inferred from homology"/>
<dbReference type="GO" id="GO:0005886">
    <property type="term" value="C:plasma membrane"/>
    <property type="evidence" value="ECO:0007669"/>
    <property type="project" value="UniProtKB-SubCell"/>
</dbReference>
<evidence type="ECO:0000259" key="8">
    <source>
        <dbReference type="Pfam" id="PF04239"/>
    </source>
</evidence>
<dbReference type="Gene3D" id="3.30.240.20">
    <property type="entry name" value="bsu07140 like domains"/>
    <property type="match status" value="1"/>
</dbReference>
<name>A0A364Y6T2_9BACT</name>
<evidence type="ECO:0000256" key="2">
    <source>
        <dbReference type="ARBA" id="ARBA00006448"/>
    </source>
</evidence>
<dbReference type="OrthoDB" id="6538282at2"/>
<dbReference type="PANTHER" id="PTHR34582">
    <property type="entry name" value="UPF0702 TRANSMEMBRANE PROTEIN YCAP"/>
    <property type="match status" value="1"/>
</dbReference>